<dbReference type="EMBL" id="RQTJ01000019">
    <property type="protein sequence ID" value="RRA93927.1"/>
    <property type="molecule type" value="Genomic_DNA"/>
</dbReference>
<dbReference type="AlphaFoldDB" id="A0A3P1AYP4"/>
<accession>A0A3P1AYP4</accession>
<organism evidence="1 2">
    <name type="scientific">Paenimyroides viscosum</name>
    <dbReference type="NCBI Taxonomy" id="2488729"/>
    <lineage>
        <taxon>Bacteria</taxon>
        <taxon>Pseudomonadati</taxon>
        <taxon>Bacteroidota</taxon>
        <taxon>Flavobacteriia</taxon>
        <taxon>Flavobacteriales</taxon>
        <taxon>Flavobacteriaceae</taxon>
        <taxon>Paenimyroides</taxon>
    </lineage>
</organism>
<comment type="caution">
    <text evidence="1">The sequence shown here is derived from an EMBL/GenBank/DDBJ whole genome shotgun (WGS) entry which is preliminary data.</text>
</comment>
<proteinExistence type="predicted"/>
<sequence length="223" mass="25378">MLISCNEDEQFVRNEDGISALQIESSFVSLDKNEIPVDFTFYSATDVQSVIMNIDFDGEIKLNGSTVSGNFQYHINDNVTLTPNEYGRTQAIVSLPEHSAFSIKDFYTIESNGQPYVFVNNLIQRSPQYSNGKIYYETTDGNSYSVNKVQLVVLSAQPYEFSIDENNSILNSSTTIFQRTDLLSTFELGLKDQNYGSNSFSFIFSDGHEVDYNFNYVKTYWLN</sequence>
<dbReference type="RefSeq" id="WP_124899687.1">
    <property type="nucleotide sequence ID" value="NZ_RQTJ01000019.1"/>
</dbReference>
<evidence type="ECO:0000313" key="1">
    <source>
        <dbReference type="EMBL" id="RRA93927.1"/>
    </source>
</evidence>
<reference evidence="1 2" key="1">
    <citation type="submission" date="2018-11" db="EMBL/GenBank/DDBJ databases">
        <title>Flavobacterium sp. nov., YIM 102796 draft genome.</title>
        <authorList>
            <person name="Li G."/>
            <person name="Jiang Y."/>
        </authorList>
    </citation>
    <scope>NUCLEOTIDE SEQUENCE [LARGE SCALE GENOMIC DNA]</scope>
    <source>
        <strain evidence="1 2">YIM 102796</strain>
    </source>
</reference>
<gene>
    <name evidence="1" type="ORF">EG242_09675</name>
</gene>
<keyword evidence="2" id="KW-1185">Reference proteome</keyword>
<evidence type="ECO:0000313" key="2">
    <source>
        <dbReference type="Proteomes" id="UP000268372"/>
    </source>
</evidence>
<dbReference type="Proteomes" id="UP000268372">
    <property type="component" value="Unassembled WGS sequence"/>
</dbReference>
<protein>
    <submittedName>
        <fullName evidence="1">Uncharacterized protein</fullName>
    </submittedName>
</protein>
<name>A0A3P1AYP4_9FLAO</name>